<name>A0A9N8NCN3_GIBZA</name>
<sequence>MFLAVVEHRIRGQVRLQAFHRVLSDPILQGDKVSPLFIFRDIINAFFEKNVDVKYQGHIDLPSPDSRASNTLESEVNPELIQDTEMEDSDRNQHQGHVDLPSPDSRASNTLESEVNSELIQDTEMEDSDRNQPAEISAAQLARPPIPNKLKAKSRRIKKHNKRRTGSHVPSVPTASDELMYDQASSEVLSSDQRDEAGIPETSIERRALRDIAPYRLENELPHGEQINTAESQEYTIERQDYRDPRPLHDLEISPNELQLETRGASGHVQDETSLHDQTITRLNRRSPASVSLEVNNLVEINPIDEAAIQLESQADLFDDLESVSEPDDQQIPRERDQRTPPPIDGAREELTDEQANIILTAASARHTRDAGEPETLPSRVSGEPRQEQETVGSARDTPDVREPEMPPSRASGEPRQEQETIRSARDTPDIREPEMPPSRASGEPRQEQETIRSARYTPDSEEPETLPLRATERVGRPKRTNPPSLQLEAVAGKKRKRETTNSIDTTSSVSVPPIRGIQPQALRKRKAPKI</sequence>
<evidence type="ECO:0000313" key="2">
    <source>
        <dbReference type="EMBL" id="CAG1966849.1"/>
    </source>
</evidence>
<feature type="compositionally biased region" description="Basic and acidic residues" evidence="1">
    <location>
        <begin position="443"/>
        <end position="453"/>
    </location>
</feature>
<dbReference type="AlphaFoldDB" id="A0A9N8NCN3"/>
<feature type="compositionally biased region" description="Basic residues" evidence="1">
    <location>
        <begin position="150"/>
        <end position="166"/>
    </location>
</feature>
<feature type="region of interest" description="Disordered" evidence="1">
    <location>
        <begin position="324"/>
        <end position="531"/>
    </location>
</feature>
<feature type="compositionally biased region" description="Polar residues" evidence="1">
    <location>
        <begin position="105"/>
        <end position="120"/>
    </location>
</feature>
<organism evidence="2 3">
    <name type="scientific">Gibberella zeae</name>
    <name type="common">Wheat head blight fungus</name>
    <name type="synonym">Fusarium graminearum</name>
    <dbReference type="NCBI Taxonomy" id="5518"/>
    <lineage>
        <taxon>Eukaryota</taxon>
        <taxon>Fungi</taxon>
        <taxon>Dikarya</taxon>
        <taxon>Ascomycota</taxon>
        <taxon>Pezizomycotina</taxon>
        <taxon>Sordariomycetes</taxon>
        <taxon>Hypocreomycetidae</taxon>
        <taxon>Hypocreales</taxon>
        <taxon>Nectriaceae</taxon>
        <taxon>Fusarium</taxon>
    </lineage>
</organism>
<dbReference type="Proteomes" id="UP000746612">
    <property type="component" value="Unassembled WGS sequence"/>
</dbReference>
<evidence type="ECO:0000313" key="3">
    <source>
        <dbReference type="Proteomes" id="UP000746612"/>
    </source>
</evidence>
<feature type="compositionally biased region" description="Basic and acidic residues" evidence="1">
    <location>
        <begin position="413"/>
        <end position="435"/>
    </location>
</feature>
<gene>
    <name evidence="2" type="ORF">MDCFG202_LOCUS46040</name>
</gene>
<proteinExistence type="predicted"/>
<comment type="caution">
    <text evidence="2">The sequence shown here is derived from an EMBL/GenBank/DDBJ whole genome shotgun (WGS) entry which is preliminary data.</text>
</comment>
<evidence type="ECO:0000256" key="1">
    <source>
        <dbReference type="SAM" id="MobiDB-lite"/>
    </source>
</evidence>
<accession>A0A9N8NCN3</accession>
<feature type="region of interest" description="Disordered" evidence="1">
    <location>
        <begin position="86"/>
        <end position="205"/>
    </location>
</feature>
<protein>
    <submittedName>
        <fullName evidence="2">Uncharacterized protein</fullName>
    </submittedName>
</protein>
<feature type="compositionally biased region" description="Basic and acidic residues" evidence="1">
    <location>
        <begin position="192"/>
        <end position="205"/>
    </location>
</feature>
<reference evidence="2" key="1">
    <citation type="submission" date="2021-03" db="EMBL/GenBank/DDBJ databases">
        <authorList>
            <person name="Alouane T."/>
            <person name="Langin T."/>
            <person name="Bonhomme L."/>
        </authorList>
    </citation>
    <scope>NUCLEOTIDE SEQUENCE</scope>
    <source>
        <strain evidence="2">MDC_Fg202</strain>
    </source>
</reference>
<dbReference type="EMBL" id="CAJPIJ010000072">
    <property type="protein sequence ID" value="CAG1966849.1"/>
    <property type="molecule type" value="Genomic_DNA"/>
</dbReference>
<feature type="compositionally biased region" description="Polar residues" evidence="1">
    <location>
        <begin position="501"/>
        <end position="511"/>
    </location>
</feature>